<dbReference type="EMBL" id="CAKMMF010000020">
    <property type="protein sequence ID" value="CAH1212555.1"/>
    <property type="molecule type" value="Genomic_DNA"/>
</dbReference>
<protein>
    <submittedName>
        <fullName evidence="2">Uncharacterized protein</fullName>
    </submittedName>
</protein>
<comment type="caution">
    <text evidence="2">The sequence shown here is derived from an EMBL/GenBank/DDBJ whole genome shotgun (WGS) entry which is preliminary data.</text>
</comment>
<reference evidence="2" key="1">
    <citation type="submission" date="2022-01" db="EMBL/GenBank/DDBJ databases">
        <authorList>
            <person name="Criscuolo A."/>
        </authorList>
    </citation>
    <scope>NUCLEOTIDE SEQUENCE</scope>
    <source>
        <strain evidence="2">CIP111893</strain>
    </source>
</reference>
<keyword evidence="3" id="KW-1185">Reference proteome</keyword>
<organism evidence="2 3">
    <name type="scientific">Paenibacillus plantiphilus</name>
    <dbReference type="NCBI Taxonomy" id="2905650"/>
    <lineage>
        <taxon>Bacteria</taxon>
        <taxon>Bacillati</taxon>
        <taxon>Bacillota</taxon>
        <taxon>Bacilli</taxon>
        <taxon>Bacillales</taxon>
        <taxon>Paenibacillaceae</taxon>
        <taxon>Paenibacillus</taxon>
    </lineage>
</organism>
<dbReference type="Proteomes" id="UP000838686">
    <property type="component" value="Unassembled WGS sequence"/>
</dbReference>
<name>A0ABM9CFG8_9BACL</name>
<feature type="transmembrane region" description="Helical" evidence="1">
    <location>
        <begin position="7"/>
        <end position="26"/>
    </location>
</feature>
<keyword evidence="1" id="KW-0472">Membrane</keyword>
<feature type="transmembrane region" description="Helical" evidence="1">
    <location>
        <begin position="64"/>
        <end position="82"/>
    </location>
</feature>
<evidence type="ECO:0000313" key="2">
    <source>
        <dbReference type="EMBL" id="CAH1212555.1"/>
    </source>
</evidence>
<evidence type="ECO:0000313" key="3">
    <source>
        <dbReference type="Proteomes" id="UP000838686"/>
    </source>
</evidence>
<feature type="transmembrane region" description="Helical" evidence="1">
    <location>
        <begin position="32"/>
        <end position="52"/>
    </location>
</feature>
<evidence type="ECO:0000256" key="1">
    <source>
        <dbReference type="SAM" id="Phobius"/>
    </source>
</evidence>
<sequence>MKASTKEIVLAFVFLLSSLLFMITFFDYESSSLELVHKGSGIIIWAYMIFFLWKINKKRIGSTLIVNTVQVVFVFFEIIYMYDFIRIMI</sequence>
<keyword evidence="1" id="KW-0812">Transmembrane</keyword>
<keyword evidence="1" id="KW-1133">Transmembrane helix</keyword>
<proteinExistence type="predicted"/>
<gene>
    <name evidence="2" type="ORF">PAECIP111893_03559</name>
</gene>
<accession>A0ABM9CFG8</accession>